<dbReference type="AlphaFoldDB" id="A0A845BD10"/>
<dbReference type="Pfam" id="PF11950">
    <property type="entry name" value="DUF3467"/>
    <property type="match status" value="1"/>
</dbReference>
<dbReference type="RefSeq" id="WP_160937931.1">
    <property type="nucleotide sequence ID" value="NZ_SNVJ01000013.1"/>
</dbReference>
<comment type="caution">
    <text evidence="1">The sequence shown here is derived from an EMBL/GenBank/DDBJ whole genome shotgun (WGS) entry which is preliminary data.</text>
</comment>
<proteinExistence type="predicted"/>
<organism evidence="1 2">
    <name type="scientific">Teichococcus coralli</name>
    <dbReference type="NCBI Taxonomy" id="2545983"/>
    <lineage>
        <taxon>Bacteria</taxon>
        <taxon>Pseudomonadati</taxon>
        <taxon>Pseudomonadota</taxon>
        <taxon>Alphaproteobacteria</taxon>
        <taxon>Acetobacterales</taxon>
        <taxon>Roseomonadaceae</taxon>
        <taxon>Roseomonas</taxon>
    </lineage>
</organism>
<sequence length="96" mass="10584">MSDDRSGLKTTISGQTKIKWDDSKLRTTYANVCNVATTREEVMVLFGTSQAWMGATEEVTVALTDRVLLNPHAAKRLAAMLNKTIEEFEKAYGSLG</sequence>
<dbReference type="OrthoDB" id="9798280at2"/>
<evidence type="ECO:0000313" key="1">
    <source>
        <dbReference type="EMBL" id="MXP64608.1"/>
    </source>
</evidence>
<reference evidence="1 2" key="1">
    <citation type="submission" date="2019-03" db="EMBL/GenBank/DDBJ databases">
        <title>Roseomonas sp. a novel Roseomonas species isolated from Sea whip Gorgonian.</title>
        <authorList>
            <person name="Li F."/>
            <person name="Pan X."/>
            <person name="Huang S."/>
            <person name="Li Z."/>
            <person name="Meng B."/>
        </authorList>
    </citation>
    <scope>NUCLEOTIDE SEQUENCE [LARGE SCALE GENOMIC DNA]</scope>
    <source>
        <strain evidence="1 2">M0104</strain>
    </source>
</reference>
<dbReference type="Proteomes" id="UP000460715">
    <property type="component" value="Unassembled WGS sequence"/>
</dbReference>
<name>A0A845BD10_9PROT</name>
<dbReference type="EMBL" id="SNVJ01000013">
    <property type="protein sequence ID" value="MXP64608.1"/>
    <property type="molecule type" value="Genomic_DNA"/>
</dbReference>
<gene>
    <name evidence="1" type="ORF">E0493_14745</name>
</gene>
<keyword evidence="2" id="KW-1185">Reference proteome</keyword>
<dbReference type="InterPro" id="IPR021857">
    <property type="entry name" value="DUF3467"/>
</dbReference>
<accession>A0A845BD10</accession>
<evidence type="ECO:0000313" key="2">
    <source>
        <dbReference type="Proteomes" id="UP000460715"/>
    </source>
</evidence>
<protein>
    <submittedName>
        <fullName evidence="1">DUF3467 domain-containing protein</fullName>
    </submittedName>
</protein>